<gene>
    <name evidence="2" type="ORF">PROFUN_07689</name>
</gene>
<proteinExistence type="predicted"/>
<keyword evidence="3" id="KW-1185">Reference proteome</keyword>
<feature type="compositionally biased region" description="Polar residues" evidence="1">
    <location>
        <begin position="13"/>
        <end position="22"/>
    </location>
</feature>
<protein>
    <submittedName>
        <fullName evidence="2">Uncharacterized protein</fullName>
    </submittedName>
</protein>
<dbReference type="Proteomes" id="UP000241769">
    <property type="component" value="Unassembled WGS sequence"/>
</dbReference>
<sequence length="108" mass="11921">MCRSSDVLLQGEGSESQKQIQSHLDEPSVSEWTIGLPPKGTRRPGPAEEGGFIQLVVPANHFLLSTQRNKPTTASQPQQPWNILTWIFTETQVATAKCIPLLNNNTRA</sequence>
<evidence type="ECO:0000313" key="2">
    <source>
        <dbReference type="EMBL" id="PRP72789.1"/>
    </source>
</evidence>
<comment type="caution">
    <text evidence="2">The sequence shown here is derived from an EMBL/GenBank/DDBJ whole genome shotgun (WGS) entry which is preliminary data.</text>
</comment>
<dbReference type="AlphaFoldDB" id="A0A2P6MM55"/>
<reference evidence="2 3" key="1">
    <citation type="journal article" date="2018" name="Genome Biol. Evol.">
        <title>Multiple Roots of Fruiting Body Formation in Amoebozoa.</title>
        <authorList>
            <person name="Hillmann F."/>
            <person name="Forbes G."/>
            <person name="Novohradska S."/>
            <person name="Ferling I."/>
            <person name="Riege K."/>
            <person name="Groth M."/>
            <person name="Westermann M."/>
            <person name="Marz M."/>
            <person name="Spaller T."/>
            <person name="Winckler T."/>
            <person name="Schaap P."/>
            <person name="Glockner G."/>
        </authorList>
    </citation>
    <scope>NUCLEOTIDE SEQUENCE [LARGE SCALE GENOMIC DNA]</scope>
    <source>
        <strain evidence="2 3">Jena</strain>
    </source>
</reference>
<dbReference type="InParanoid" id="A0A2P6MM55"/>
<organism evidence="2 3">
    <name type="scientific">Planoprotostelium fungivorum</name>
    <dbReference type="NCBI Taxonomy" id="1890364"/>
    <lineage>
        <taxon>Eukaryota</taxon>
        <taxon>Amoebozoa</taxon>
        <taxon>Evosea</taxon>
        <taxon>Variosea</taxon>
        <taxon>Cavosteliida</taxon>
        <taxon>Cavosteliaceae</taxon>
        <taxon>Planoprotostelium</taxon>
    </lineage>
</organism>
<feature type="region of interest" description="Disordered" evidence="1">
    <location>
        <begin position="1"/>
        <end position="49"/>
    </location>
</feature>
<name>A0A2P6MM55_9EUKA</name>
<dbReference type="EMBL" id="MDYQ01000812">
    <property type="protein sequence ID" value="PRP72789.1"/>
    <property type="molecule type" value="Genomic_DNA"/>
</dbReference>
<accession>A0A2P6MM55</accession>
<evidence type="ECO:0000313" key="3">
    <source>
        <dbReference type="Proteomes" id="UP000241769"/>
    </source>
</evidence>
<evidence type="ECO:0000256" key="1">
    <source>
        <dbReference type="SAM" id="MobiDB-lite"/>
    </source>
</evidence>